<organism evidence="2 3">
    <name type="scientific">Streptomyces umbrinus</name>
    <dbReference type="NCBI Taxonomy" id="67370"/>
    <lineage>
        <taxon>Bacteria</taxon>
        <taxon>Bacillati</taxon>
        <taxon>Actinomycetota</taxon>
        <taxon>Actinomycetes</taxon>
        <taxon>Kitasatosporales</taxon>
        <taxon>Streptomycetaceae</taxon>
        <taxon>Streptomyces</taxon>
        <taxon>Streptomyces phaeochromogenes group</taxon>
    </lineage>
</organism>
<keyword evidence="1" id="KW-0812">Transmembrane</keyword>
<evidence type="ECO:0000313" key="3">
    <source>
        <dbReference type="Proteomes" id="UP001230328"/>
    </source>
</evidence>
<feature type="transmembrane region" description="Helical" evidence="1">
    <location>
        <begin position="6"/>
        <end position="23"/>
    </location>
</feature>
<dbReference type="EMBL" id="JAUSZI010000002">
    <property type="protein sequence ID" value="MDQ1028131.1"/>
    <property type="molecule type" value="Genomic_DNA"/>
</dbReference>
<protein>
    <recommendedName>
        <fullName evidence="4">DUF3592 domain-containing protein</fullName>
    </recommendedName>
</protein>
<proteinExistence type="predicted"/>
<sequence>MYGPAIPVVMLTALVFWFSATAFRRGRALRERGVRIAAKCVNRERDTKGISTLTMQFTAEDGRKLQVRVGPFRNPPALVGGIIDVVYDPEDLSNAETPDNVMSGRVSLPAAVLSGLVLALAVFVLFFGD</sequence>
<keyword evidence="1" id="KW-1133">Transmembrane helix</keyword>
<keyword evidence="3" id="KW-1185">Reference proteome</keyword>
<evidence type="ECO:0008006" key="4">
    <source>
        <dbReference type="Google" id="ProtNLM"/>
    </source>
</evidence>
<reference evidence="2 3" key="1">
    <citation type="submission" date="2023-07" db="EMBL/GenBank/DDBJ databases">
        <title>Comparative genomics of wheat-associated soil bacteria to identify genetic determinants of phenazine resistance.</title>
        <authorList>
            <person name="Mouncey N."/>
        </authorList>
    </citation>
    <scope>NUCLEOTIDE SEQUENCE [LARGE SCALE GENOMIC DNA]</scope>
    <source>
        <strain evidence="2 3">V2I4</strain>
    </source>
</reference>
<evidence type="ECO:0000313" key="2">
    <source>
        <dbReference type="EMBL" id="MDQ1028131.1"/>
    </source>
</evidence>
<accession>A0ABU0SX46</accession>
<comment type="caution">
    <text evidence="2">The sequence shown here is derived from an EMBL/GenBank/DDBJ whole genome shotgun (WGS) entry which is preliminary data.</text>
</comment>
<feature type="transmembrane region" description="Helical" evidence="1">
    <location>
        <begin position="106"/>
        <end position="127"/>
    </location>
</feature>
<dbReference type="Proteomes" id="UP001230328">
    <property type="component" value="Unassembled WGS sequence"/>
</dbReference>
<evidence type="ECO:0000256" key="1">
    <source>
        <dbReference type="SAM" id="Phobius"/>
    </source>
</evidence>
<gene>
    <name evidence="2" type="ORF">QF035_005713</name>
</gene>
<name>A0ABU0SX46_9ACTN</name>
<keyword evidence="1" id="KW-0472">Membrane</keyword>